<sequence length="276" mass="30481">MILIADSGSTKTDWCMVEKGESVLRFQTRGMNPFFQTEEEMGKEIETGLLPALKDLMPSAVYFYGAGCAFPEKNEMIRRSVNRYLSAPVEVGSDLLAAARVLCGSGPGIACILGTGSNSCQYDGKEVVKNVSPLGFILGDEGSGAVLGKLLIGNVLKDQLPPDLKDLFLTQYELTPALIMDSVYRRPFPNRFLAGFSPFILEHLDEPAIWELVTRSFLAFFTRNVKQYDCFNLPVHLVGSVAWYYQDILKDIAFDLGIRIGTVARSPMEGLISYHG</sequence>
<evidence type="ECO:0000313" key="2">
    <source>
        <dbReference type="Proteomes" id="UP000533637"/>
    </source>
</evidence>
<dbReference type="PANTHER" id="PTHR43190">
    <property type="entry name" value="N-ACETYL-D-GLUCOSAMINE KINASE"/>
    <property type="match status" value="1"/>
</dbReference>
<accession>A0ABR6KS86</accession>
<dbReference type="Gene3D" id="1.10.720.160">
    <property type="match status" value="1"/>
</dbReference>
<reference evidence="1 2" key="1">
    <citation type="submission" date="2020-08" db="EMBL/GenBank/DDBJ databases">
        <title>Genomic Encyclopedia of Type Strains, Phase IV (KMG-IV): sequencing the most valuable type-strain genomes for metagenomic binning, comparative biology and taxonomic classification.</title>
        <authorList>
            <person name="Goeker M."/>
        </authorList>
    </citation>
    <scope>NUCLEOTIDE SEQUENCE [LARGE SCALE GENOMIC DNA]</scope>
    <source>
        <strain evidence="1 2">DSM 102983</strain>
    </source>
</reference>
<name>A0ABR6KS86_9BACT</name>
<dbReference type="InterPro" id="IPR052519">
    <property type="entry name" value="Euk-type_GlcNAc_Kinase"/>
</dbReference>
<proteinExistence type="predicted"/>
<organism evidence="1 2">
    <name type="scientific">Parabacteroides faecis</name>
    <dbReference type="NCBI Taxonomy" id="1217282"/>
    <lineage>
        <taxon>Bacteria</taxon>
        <taxon>Pseudomonadati</taxon>
        <taxon>Bacteroidota</taxon>
        <taxon>Bacteroidia</taxon>
        <taxon>Bacteroidales</taxon>
        <taxon>Tannerellaceae</taxon>
        <taxon>Parabacteroides</taxon>
    </lineage>
</organism>
<dbReference type="PANTHER" id="PTHR43190:SF3">
    <property type="entry name" value="N-ACETYL-D-GLUCOSAMINE KINASE"/>
    <property type="match status" value="1"/>
</dbReference>
<dbReference type="Gene3D" id="3.30.420.40">
    <property type="match status" value="2"/>
</dbReference>
<dbReference type="RefSeq" id="WP_183672072.1">
    <property type="nucleotide sequence ID" value="NZ_BMPB01000009.1"/>
</dbReference>
<dbReference type="SUPFAM" id="SSF53067">
    <property type="entry name" value="Actin-like ATPase domain"/>
    <property type="match status" value="2"/>
</dbReference>
<gene>
    <name evidence="1" type="ORF">GGQ57_004306</name>
</gene>
<comment type="caution">
    <text evidence="1">The sequence shown here is derived from an EMBL/GenBank/DDBJ whole genome shotgun (WGS) entry which is preliminary data.</text>
</comment>
<evidence type="ECO:0000313" key="1">
    <source>
        <dbReference type="EMBL" id="MBB4624375.1"/>
    </source>
</evidence>
<dbReference type="Proteomes" id="UP000533637">
    <property type="component" value="Unassembled WGS sequence"/>
</dbReference>
<keyword evidence="2" id="KW-1185">Reference proteome</keyword>
<dbReference type="EMBL" id="JACHOC010000010">
    <property type="protein sequence ID" value="MBB4624375.1"/>
    <property type="molecule type" value="Genomic_DNA"/>
</dbReference>
<dbReference type="CDD" id="cd24079">
    <property type="entry name" value="ASKHA_NBD_PG1100-like"/>
    <property type="match status" value="1"/>
</dbReference>
<dbReference type="InterPro" id="IPR043129">
    <property type="entry name" value="ATPase_NBD"/>
</dbReference>
<protein>
    <submittedName>
        <fullName evidence="1">N-acetylglucosamine kinase-like BadF-type ATPase</fullName>
    </submittedName>
</protein>